<sequence length="488" mass="50980">MKKFLHFFLLIPLMAVSQTQIGQKIEGVSNGGTFGTSASISADGSVIAVGAPTNNDNGSLSGHVRIYQNTNNIWTQIGNDIQGVGSTNRCGESIALSSDGSVVAIGSPFQSSSTGHVRVFENVSGNWVQVGQDIVGDAIVNYSGIAVSMSADGKIIAIGAPENDGNGSNSGVVKIFENVAGVWTQLGQNIQGDAPNDRFGQYVKLSRDGSTVAASSVFNSTNGSSSGHTKVFKNISGVWTQVGQNINGESSNNQSGTGISLSENGDIIAVGAPNQAANGNFMAGVVKIYKNVNGAWTQVGQNIIGDNEYDGNGFRIELSNDGMVLVTTSLGDSTQNYNSGAVRVFRNIANVWTLVSTIYGEGAQDQFGMALALTPDASKLIIGAPQAGAGGNVFTKGYAKVYDLSGVLSTKKINAVNFNVYPNPSSDVLNIELDDNAVLENVTIYNNLGQKIKSAKTTVFDVSTLAKGLYFVEITTNIGKADQKVIIK</sequence>
<feature type="domain" description="Secretion system C-terminal sorting" evidence="2">
    <location>
        <begin position="420"/>
        <end position="487"/>
    </location>
</feature>
<evidence type="ECO:0000256" key="1">
    <source>
        <dbReference type="ARBA" id="ARBA00022729"/>
    </source>
</evidence>
<name>A0A1I5GGL2_9FLAO</name>
<dbReference type="Pfam" id="PF18962">
    <property type="entry name" value="Por_Secre_tail"/>
    <property type="match status" value="1"/>
</dbReference>
<accession>A0A1I5GGL2</accession>
<gene>
    <name evidence="3" type="ORF">SAMN05421741_14113</name>
</gene>
<keyword evidence="1" id="KW-0732">Signal</keyword>
<dbReference type="PANTHER" id="PTHR36220:SF1">
    <property type="entry name" value="GAMMA TUBULIN COMPLEX COMPONENT C-TERMINAL DOMAIN-CONTAINING PROTEIN"/>
    <property type="match status" value="1"/>
</dbReference>
<evidence type="ECO:0000313" key="4">
    <source>
        <dbReference type="Proteomes" id="UP000199036"/>
    </source>
</evidence>
<protein>
    <submittedName>
        <fullName evidence="3">Por secretion system C-terminal sorting domain-containing protein</fullName>
    </submittedName>
</protein>
<dbReference type="SUPFAM" id="SSF50965">
    <property type="entry name" value="Galactose oxidase, central domain"/>
    <property type="match status" value="2"/>
</dbReference>
<dbReference type="STRING" id="913024.SAMN05421741_14113"/>
<dbReference type="InterPro" id="IPR011043">
    <property type="entry name" value="Gal_Oxase/kelch_b-propeller"/>
</dbReference>
<dbReference type="Proteomes" id="UP000199036">
    <property type="component" value="Unassembled WGS sequence"/>
</dbReference>
<dbReference type="AlphaFoldDB" id="A0A1I5GGL2"/>
<reference evidence="4" key="1">
    <citation type="submission" date="2016-10" db="EMBL/GenBank/DDBJ databases">
        <authorList>
            <person name="Varghese N."/>
            <person name="Submissions S."/>
        </authorList>
    </citation>
    <scope>NUCLEOTIDE SEQUENCE [LARGE SCALE GENOMIC DNA]</scope>
    <source>
        <strain evidence="4">DS-12</strain>
    </source>
</reference>
<keyword evidence="4" id="KW-1185">Reference proteome</keyword>
<dbReference type="RefSeq" id="WP_091526389.1">
    <property type="nucleotide sequence ID" value="NZ_FOVI01000041.1"/>
</dbReference>
<dbReference type="OrthoDB" id="1403372at2"/>
<organism evidence="3 4">
    <name type="scientific">Paenimyroides ummariense</name>
    <dbReference type="NCBI Taxonomy" id="913024"/>
    <lineage>
        <taxon>Bacteria</taxon>
        <taxon>Pseudomonadati</taxon>
        <taxon>Bacteroidota</taxon>
        <taxon>Flavobacteriia</taxon>
        <taxon>Flavobacteriales</taxon>
        <taxon>Flavobacteriaceae</taxon>
        <taxon>Paenimyroides</taxon>
    </lineage>
</organism>
<evidence type="ECO:0000313" key="3">
    <source>
        <dbReference type="EMBL" id="SFO35077.1"/>
    </source>
</evidence>
<proteinExistence type="predicted"/>
<dbReference type="InterPro" id="IPR026444">
    <property type="entry name" value="Secre_tail"/>
</dbReference>
<dbReference type="NCBIfam" id="TIGR04183">
    <property type="entry name" value="Por_Secre_tail"/>
    <property type="match status" value="1"/>
</dbReference>
<dbReference type="PANTHER" id="PTHR36220">
    <property type="entry name" value="UNNAMED PRODUCT"/>
    <property type="match status" value="1"/>
</dbReference>
<evidence type="ECO:0000259" key="2">
    <source>
        <dbReference type="Pfam" id="PF18962"/>
    </source>
</evidence>
<dbReference type="EMBL" id="FOVI01000041">
    <property type="protein sequence ID" value="SFO35077.1"/>
    <property type="molecule type" value="Genomic_DNA"/>
</dbReference>